<evidence type="ECO:0000313" key="8">
    <source>
        <dbReference type="Proteomes" id="UP000215896"/>
    </source>
</evidence>
<evidence type="ECO:0000256" key="3">
    <source>
        <dbReference type="ARBA" id="ARBA00022448"/>
    </source>
</evidence>
<comment type="similarity">
    <text evidence="2">Belongs to the bacterial solute-binding protein 5 family.</text>
</comment>
<keyword evidence="8" id="KW-1185">Reference proteome</keyword>
<name>A0A255GLL9_9ACTN</name>
<sequence>MGSIKRTSAARLVAISAAAVLALTACSSGGAGAGSAGQGPAKDGGSVSMALKTPSWILPIATPGHTQGENAIFISTLYRSVYSYALSGGGKYSIDEKRSIAGVPEVTADGKTYTVKLKDEKWSDGTAITTKDVQFWWNLVNANKDKWSSYRKGALPDNVAEFKVIDEQTFSITTTREYAPTWFVDNQLDKIYPLPAHAWDPEGKAATPEGAKEVFGTLEAAAKDTASYGTNPLWKTVSGAFTLESYVPQGEVKLAKNAGYTGADKPKLDNVVFRPFTGDDAEFNVLRSGGIDYGYIPAGNINQRKTIESRGYKVSPWYGWSISYMPFNFNNPKTGPIFKQLPVRQAMQMLIDQPTISRVVWQEQAAPTCGPVPQKPGSAGSMDGCAYQFDPEKAKQTLTENGWKVVPDGVTTCEKPGTGPGQCGEGVAAGAPLQFEVTSQSGFSATTKMMAELKSRFAGAGIQLTIKEVPDSVSVTQKCEPADPGCSWDLSFFGSQSSWYFPVYASGERLFASTGAVNLGSYSDPKADQLIDETQFSGDESAMTAYNDYLAKELPVLWMPNPVAQVSAYKSDITGIEPQDPTLEVYPQDWARTN</sequence>
<dbReference type="InterPro" id="IPR039424">
    <property type="entry name" value="SBP_5"/>
</dbReference>
<dbReference type="PANTHER" id="PTHR30290:SF10">
    <property type="entry name" value="PERIPLASMIC OLIGOPEPTIDE-BINDING PROTEIN-RELATED"/>
    <property type="match status" value="1"/>
</dbReference>
<comment type="caution">
    <text evidence="7">The sequence shown here is derived from an EMBL/GenBank/DDBJ whole genome shotgun (WGS) entry which is preliminary data.</text>
</comment>
<reference evidence="7 8" key="1">
    <citation type="submission" date="2017-07" db="EMBL/GenBank/DDBJ databases">
        <title>Draft whole genome sequences of clinical Proprionibacteriaceae strains.</title>
        <authorList>
            <person name="Bernier A.-M."/>
            <person name="Bernard K."/>
            <person name="Domingo M.-C."/>
        </authorList>
    </citation>
    <scope>NUCLEOTIDE SEQUENCE [LARGE SCALE GENOMIC DNA]</scope>
    <source>
        <strain evidence="7 8">NML 030167</strain>
    </source>
</reference>
<dbReference type="EMBL" id="NMVO01000002">
    <property type="protein sequence ID" value="OYO16725.1"/>
    <property type="molecule type" value="Genomic_DNA"/>
</dbReference>
<dbReference type="GO" id="GO:0043190">
    <property type="term" value="C:ATP-binding cassette (ABC) transporter complex"/>
    <property type="evidence" value="ECO:0007669"/>
    <property type="project" value="InterPro"/>
</dbReference>
<dbReference type="GO" id="GO:0030313">
    <property type="term" value="C:cell envelope"/>
    <property type="evidence" value="ECO:0007669"/>
    <property type="project" value="UniProtKB-SubCell"/>
</dbReference>
<dbReference type="InterPro" id="IPR030678">
    <property type="entry name" value="Peptide/Ni-bd"/>
</dbReference>
<dbReference type="RefSeq" id="WP_094402005.1">
    <property type="nucleotide sequence ID" value="NZ_NMVL01000017.1"/>
</dbReference>
<keyword evidence="4 5" id="KW-0732">Signal</keyword>
<dbReference type="GO" id="GO:0042597">
    <property type="term" value="C:periplasmic space"/>
    <property type="evidence" value="ECO:0007669"/>
    <property type="project" value="UniProtKB-ARBA"/>
</dbReference>
<dbReference type="GO" id="GO:0015833">
    <property type="term" value="P:peptide transport"/>
    <property type="evidence" value="ECO:0007669"/>
    <property type="project" value="TreeGrafter"/>
</dbReference>
<dbReference type="InterPro" id="IPR000914">
    <property type="entry name" value="SBP_5_dom"/>
</dbReference>
<dbReference type="SUPFAM" id="SSF53850">
    <property type="entry name" value="Periplasmic binding protein-like II"/>
    <property type="match status" value="1"/>
</dbReference>
<dbReference type="GO" id="GO:1904680">
    <property type="term" value="F:peptide transmembrane transporter activity"/>
    <property type="evidence" value="ECO:0007669"/>
    <property type="project" value="TreeGrafter"/>
</dbReference>
<accession>A0A255GLL9</accession>
<dbReference type="PANTHER" id="PTHR30290">
    <property type="entry name" value="PERIPLASMIC BINDING COMPONENT OF ABC TRANSPORTER"/>
    <property type="match status" value="1"/>
</dbReference>
<dbReference type="PIRSF" id="PIRSF002741">
    <property type="entry name" value="MppA"/>
    <property type="match status" value="1"/>
</dbReference>
<evidence type="ECO:0000256" key="2">
    <source>
        <dbReference type="ARBA" id="ARBA00005695"/>
    </source>
</evidence>
<dbReference type="PROSITE" id="PS51257">
    <property type="entry name" value="PROKAR_LIPOPROTEIN"/>
    <property type="match status" value="1"/>
</dbReference>
<evidence type="ECO:0000256" key="4">
    <source>
        <dbReference type="ARBA" id="ARBA00022729"/>
    </source>
</evidence>
<organism evidence="7 8">
    <name type="scientific">Enemella evansiae</name>
    <dbReference type="NCBI Taxonomy" id="2016499"/>
    <lineage>
        <taxon>Bacteria</taxon>
        <taxon>Bacillati</taxon>
        <taxon>Actinomycetota</taxon>
        <taxon>Actinomycetes</taxon>
        <taxon>Propionibacteriales</taxon>
        <taxon>Propionibacteriaceae</taxon>
        <taxon>Enemella</taxon>
    </lineage>
</organism>
<evidence type="ECO:0000256" key="5">
    <source>
        <dbReference type="SAM" id="SignalP"/>
    </source>
</evidence>
<feature type="chain" id="PRO_5038611578" evidence="5">
    <location>
        <begin position="34"/>
        <end position="594"/>
    </location>
</feature>
<gene>
    <name evidence="7" type="ORF">CGZ94_03585</name>
</gene>
<dbReference type="OrthoDB" id="7888869at2"/>
<evidence type="ECO:0000256" key="1">
    <source>
        <dbReference type="ARBA" id="ARBA00004196"/>
    </source>
</evidence>
<protein>
    <submittedName>
        <fullName evidence="7">Peptide ABC transporter substrate-binding protein</fullName>
    </submittedName>
</protein>
<dbReference type="Gene3D" id="3.10.105.10">
    <property type="entry name" value="Dipeptide-binding Protein, Domain 3"/>
    <property type="match status" value="1"/>
</dbReference>
<dbReference type="Proteomes" id="UP000215896">
    <property type="component" value="Unassembled WGS sequence"/>
</dbReference>
<comment type="subcellular location">
    <subcellularLocation>
        <location evidence="1">Cell envelope</location>
    </subcellularLocation>
</comment>
<dbReference type="AlphaFoldDB" id="A0A255GLL9"/>
<dbReference type="Pfam" id="PF00496">
    <property type="entry name" value="SBP_bac_5"/>
    <property type="match status" value="1"/>
</dbReference>
<dbReference type="CDD" id="cd08513">
    <property type="entry name" value="PBP2_thermophilic_Hb8_like"/>
    <property type="match status" value="1"/>
</dbReference>
<feature type="signal peptide" evidence="5">
    <location>
        <begin position="1"/>
        <end position="33"/>
    </location>
</feature>
<evidence type="ECO:0000259" key="6">
    <source>
        <dbReference type="Pfam" id="PF00496"/>
    </source>
</evidence>
<proteinExistence type="inferred from homology"/>
<dbReference type="Gene3D" id="3.40.190.10">
    <property type="entry name" value="Periplasmic binding protein-like II"/>
    <property type="match status" value="1"/>
</dbReference>
<evidence type="ECO:0000313" key="7">
    <source>
        <dbReference type="EMBL" id="OYO16725.1"/>
    </source>
</evidence>
<feature type="domain" description="Solute-binding protein family 5" evidence="6">
    <location>
        <begin position="104"/>
        <end position="513"/>
    </location>
</feature>
<keyword evidence="3" id="KW-0813">Transport</keyword>